<feature type="domain" description="Enoyl reductase (ER)" evidence="2">
    <location>
        <begin position="10"/>
        <end position="262"/>
    </location>
</feature>
<organism evidence="3 4">
    <name type="scientific">Streptomyces glaucus</name>
    <dbReference type="NCBI Taxonomy" id="284029"/>
    <lineage>
        <taxon>Bacteria</taxon>
        <taxon>Bacillati</taxon>
        <taxon>Actinomycetota</taxon>
        <taxon>Actinomycetes</taxon>
        <taxon>Kitasatosporales</taxon>
        <taxon>Streptomycetaceae</taxon>
        <taxon>Streptomyces</taxon>
    </lineage>
</organism>
<dbReference type="SUPFAM" id="SSF51735">
    <property type="entry name" value="NAD(P)-binding Rossmann-fold domains"/>
    <property type="match status" value="1"/>
</dbReference>
<evidence type="ECO:0000256" key="1">
    <source>
        <dbReference type="SAM" id="MobiDB-lite"/>
    </source>
</evidence>
<dbReference type="SMART" id="SM00829">
    <property type="entry name" value="PKS_ER"/>
    <property type="match status" value="1"/>
</dbReference>
<dbReference type="PANTHER" id="PTHR44013:SF1">
    <property type="entry name" value="ZINC-TYPE ALCOHOL DEHYDROGENASE-LIKE PROTEIN C16A3.02C"/>
    <property type="match status" value="1"/>
</dbReference>
<feature type="compositionally biased region" description="Low complexity" evidence="1">
    <location>
        <begin position="310"/>
        <end position="321"/>
    </location>
</feature>
<dbReference type="InterPro" id="IPR013149">
    <property type="entry name" value="ADH-like_C"/>
</dbReference>
<dbReference type="Gene3D" id="3.90.180.10">
    <property type="entry name" value="Medium-chain alcohol dehydrogenases, catalytic domain"/>
    <property type="match status" value="1"/>
</dbReference>
<feature type="region of interest" description="Disordered" evidence="1">
    <location>
        <begin position="228"/>
        <end position="321"/>
    </location>
</feature>
<name>A0ABN3JAQ5_9ACTN</name>
<dbReference type="InterPro" id="IPR020843">
    <property type="entry name" value="ER"/>
</dbReference>
<proteinExistence type="predicted"/>
<gene>
    <name evidence="3" type="ORF">GCM10010421_10820</name>
</gene>
<dbReference type="InterPro" id="IPR011032">
    <property type="entry name" value="GroES-like_sf"/>
</dbReference>
<dbReference type="PANTHER" id="PTHR44013">
    <property type="entry name" value="ZINC-TYPE ALCOHOL DEHYDROGENASE-LIKE PROTEIN C16A3.02C"/>
    <property type="match status" value="1"/>
</dbReference>
<feature type="compositionally biased region" description="Low complexity" evidence="1">
    <location>
        <begin position="245"/>
        <end position="256"/>
    </location>
</feature>
<dbReference type="Proteomes" id="UP001500460">
    <property type="component" value="Unassembled WGS sequence"/>
</dbReference>
<comment type="caution">
    <text evidence="3">The sequence shown here is derived from an EMBL/GenBank/DDBJ whole genome shotgun (WGS) entry which is preliminary data.</text>
</comment>
<dbReference type="InterPro" id="IPR013154">
    <property type="entry name" value="ADH-like_N"/>
</dbReference>
<dbReference type="InterPro" id="IPR036291">
    <property type="entry name" value="NAD(P)-bd_dom_sf"/>
</dbReference>
<dbReference type="Pfam" id="PF00107">
    <property type="entry name" value="ADH_zinc_N"/>
    <property type="match status" value="1"/>
</dbReference>
<keyword evidence="4" id="KW-1185">Reference proteome</keyword>
<dbReference type="RefSeq" id="WP_344600180.1">
    <property type="nucleotide sequence ID" value="NZ_BAAATK010000005.1"/>
</dbReference>
<dbReference type="Gene3D" id="3.40.50.720">
    <property type="entry name" value="NAD(P)-binding Rossmann-like Domain"/>
    <property type="match status" value="1"/>
</dbReference>
<dbReference type="Pfam" id="PF08240">
    <property type="entry name" value="ADH_N"/>
    <property type="match status" value="1"/>
</dbReference>
<reference evidence="3 4" key="1">
    <citation type="journal article" date="2019" name="Int. J. Syst. Evol. Microbiol.">
        <title>The Global Catalogue of Microorganisms (GCM) 10K type strain sequencing project: providing services to taxonomists for standard genome sequencing and annotation.</title>
        <authorList>
            <consortium name="The Broad Institute Genomics Platform"/>
            <consortium name="The Broad Institute Genome Sequencing Center for Infectious Disease"/>
            <person name="Wu L."/>
            <person name="Ma J."/>
        </authorList>
    </citation>
    <scope>NUCLEOTIDE SEQUENCE [LARGE SCALE GENOMIC DNA]</scope>
    <source>
        <strain evidence="3 4">JCM 6922</strain>
    </source>
</reference>
<dbReference type="EMBL" id="BAAATK010000005">
    <property type="protein sequence ID" value="GAA2425815.1"/>
    <property type="molecule type" value="Genomic_DNA"/>
</dbReference>
<protein>
    <recommendedName>
        <fullName evidence="2">Enoyl reductase (ER) domain-containing protein</fullName>
    </recommendedName>
</protein>
<evidence type="ECO:0000313" key="4">
    <source>
        <dbReference type="Proteomes" id="UP001500460"/>
    </source>
</evidence>
<accession>A0ABN3JAQ5</accession>
<dbReference type="InterPro" id="IPR052733">
    <property type="entry name" value="Chloroplast_QOR"/>
</dbReference>
<evidence type="ECO:0000313" key="3">
    <source>
        <dbReference type="EMBL" id="GAA2425815.1"/>
    </source>
</evidence>
<evidence type="ECO:0000259" key="2">
    <source>
        <dbReference type="SMART" id="SM00829"/>
    </source>
</evidence>
<sequence length="321" mass="32474">MRALAATAYGPLEDLEFIDLPRPVPGPDHVLVRTEATALNAIDKALITGTMRHVLPVRHPFVPGVDVSGVIEAVGADVTRFTVGEAIVAWNGVPSGALAEYVLVKASAAAAVRPAGLTAAQGAALPTAALTAAALLDISGTSPGDTVLVVGAGGGVGSYLVQLAGQAGLVVLATGRTGDQEFLDGLGALHTIDYQHVDITEEALRLVPGGVDVVFDLANTGPALALTAGAARGGGRPPSPPGPAARPAAAPASSRPWADRRPSSAASPPCTEEPPPRTGGLRPLPRRRPRANCALRSEPSTRSPKRGARSSTSPTSTSAER</sequence>
<dbReference type="SUPFAM" id="SSF50129">
    <property type="entry name" value="GroES-like"/>
    <property type="match status" value="1"/>
</dbReference>